<comment type="caution">
    <text evidence="2">The sequence shown here is derived from an EMBL/GenBank/DDBJ whole genome shotgun (WGS) entry which is preliminary data.</text>
</comment>
<protein>
    <submittedName>
        <fullName evidence="2">Uncharacterized protein</fullName>
    </submittedName>
</protein>
<gene>
    <name evidence="2" type="ORF">PYV00_19440</name>
</gene>
<keyword evidence="1" id="KW-0732">Signal</keyword>
<keyword evidence="3" id="KW-1185">Reference proteome</keyword>
<dbReference type="RefSeq" id="WP_275229989.1">
    <property type="nucleotide sequence ID" value="NZ_JARESE010000065.1"/>
</dbReference>
<dbReference type="EMBL" id="JARESE010000065">
    <property type="protein sequence ID" value="MDE8653869.1"/>
    <property type="molecule type" value="Genomic_DNA"/>
</dbReference>
<sequence>MRAFALFAAASLALVPGIAQAAEPACLSPGEFSSLAAYALPSMINGTTKRCSATLKPDAFLRKSGGELATRYAAQKQGSWAGAKTALFKLGLADNTAINSQIATLPDESLMQIFDLTLEGLVEQNIPVEKCATIDSVIRLLAPLPPTNTAELIALTVGLASKSGKARVGKFSLCEN</sequence>
<feature type="chain" id="PRO_5045643662" evidence="1">
    <location>
        <begin position="22"/>
        <end position="176"/>
    </location>
</feature>
<reference evidence="2 3" key="1">
    <citation type="submission" date="2023-03" db="EMBL/GenBank/DDBJ databases">
        <title>NovoSphingobium album sp. nov. isolated from polycyclic aromatic hydrocarbons- and heavy-metal polluted soil.</title>
        <authorList>
            <person name="Liu Z."/>
            <person name="Wang K."/>
        </authorList>
    </citation>
    <scope>NUCLEOTIDE SEQUENCE [LARGE SCALE GENOMIC DNA]</scope>
    <source>
        <strain evidence="2 3">H3SJ31-1</strain>
    </source>
</reference>
<organism evidence="2 3">
    <name type="scientific">Novosphingobium album</name>
    <name type="common">ex Liu et al. 2023</name>
    <dbReference type="NCBI Taxonomy" id="3031130"/>
    <lineage>
        <taxon>Bacteria</taxon>
        <taxon>Pseudomonadati</taxon>
        <taxon>Pseudomonadota</taxon>
        <taxon>Alphaproteobacteria</taxon>
        <taxon>Sphingomonadales</taxon>
        <taxon>Sphingomonadaceae</taxon>
        <taxon>Novosphingobium</taxon>
    </lineage>
</organism>
<name>A0ABT5WVF7_9SPHN</name>
<accession>A0ABT5WVF7</accession>
<evidence type="ECO:0000313" key="3">
    <source>
        <dbReference type="Proteomes" id="UP001216253"/>
    </source>
</evidence>
<evidence type="ECO:0000256" key="1">
    <source>
        <dbReference type="SAM" id="SignalP"/>
    </source>
</evidence>
<feature type="signal peptide" evidence="1">
    <location>
        <begin position="1"/>
        <end position="21"/>
    </location>
</feature>
<proteinExistence type="predicted"/>
<dbReference type="Proteomes" id="UP001216253">
    <property type="component" value="Unassembled WGS sequence"/>
</dbReference>
<evidence type="ECO:0000313" key="2">
    <source>
        <dbReference type="EMBL" id="MDE8653869.1"/>
    </source>
</evidence>